<dbReference type="Pfam" id="PF03895">
    <property type="entry name" value="YadA_anchor"/>
    <property type="match status" value="1"/>
</dbReference>
<evidence type="ECO:0000256" key="8">
    <source>
        <dbReference type="SAM" id="MobiDB-lite"/>
    </source>
</evidence>
<sequence length="401" mass="43433">MKKQTIAFTLLIALTSGTAFAKSDCENITSNLEICNMKEHKDGSISADFRGHGTKNHIEGTGVINADGTTDSIIAYESKDGKSGGITAAEGGQIKVDLDNLSAEMDVRNVSVTEDEKGNITISDKTNKMTADLERGVNYDPKGTTHGEVTIDKEGNLVSASGTGQQIIDEEQNRQIGINDSRAKKNATDISNNHQRTIDNKDEIKQNKREIDTLKGDQNKTDKTLKDHETRIGDTEKKVNENNTRSKENAQRITDEISAGKQESETTIRATIGEFEKQDAIFASQQNSITANANAIQENKQEIANLRNDLVKQGEEMKERYDGVKATMHAVTNARPVAYDVGEFAIGAGIGAAGSKQALAIGGAYRFNESWSGSFTTAYETAGKQTKADLSAGVGVHYSFK</sequence>
<feature type="domain" description="Trimeric autotransporter adhesin YadA-like C-terminal membrane anchor" evidence="10">
    <location>
        <begin position="336"/>
        <end position="400"/>
    </location>
</feature>
<evidence type="ECO:0000256" key="4">
    <source>
        <dbReference type="ARBA" id="ARBA00022692"/>
    </source>
</evidence>
<evidence type="ECO:0000313" key="12">
    <source>
        <dbReference type="Proteomes" id="UP000279760"/>
    </source>
</evidence>
<proteinExistence type="predicted"/>
<evidence type="ECO:0000256" key="7">
    <source>
        <dbReference type="ARBA" id="ARBA00023237"/>
    </source>
</evidence>
<dbReference type="RefSeq" id="WP_124941818.1">
    <property type="nucleotide sequence ID" value="NZ_CP033578.1"/>
</dbReference>
<evidence type="ECO:0000256" key="2">
    <source>
        <dbReference type="ARBA" id="ARBA00004442"/>
    </source>
</evidence>
<dbReference type="EMBL" id="CP033578">
    <property type="protein sequence ID" value="AYV24179.1"/>
    <property type="molecule type" value="Genomic_DNA"/>
</dbReference>
<keyword evidence="4" id="KW-0812">Transmembrane</keyword>
<dbReference type="InterPro" id="IPR045584">
    <property type="entry name" value="Pilin-like"/>
</dbReference>
<feature type="signal peptide" evidence="9">
    <location>
        <begin position="1"/>
        <end position="21"/>
    </location>
</feature>
<evidence type="ECO:0000256" key="9">
    <source>
        <dbReference type="SAM" id="SignalP"/>
    </source>
</evidence>
<evidence type="ECO:0000256" key="6">
    <source>
        <dbReference type="ARBA" id="ARBA00023136"/>
    </source>
</evidence>
<feature type="region of interest" description="Disordered" evidence="8">
    <location>
        <begin position="179"/>
        <end position="262"/>
    </location>
</feature>
<dbReference type="GO" id="GO:0009986">
    <property type="term" value="C:cell surface"/>
    <property type="evidence" value="ECO:0007669"/>
    <property type="project" value="UniProtKB-SubCell"/>
</dbReference>
<protein>
    <recommendedName>
        <fullName evidence="10">Trimeric autotransporter adhesin YadA-like C-terminal membrane anchor domain-containing protein</fullName>
    </recommendedName>
</protein>
<dbReference type="AlphaFoldDB" id="A0A3G4VIZ9"/>
<feature type="compositionally biased region" description="Basic and acidic residues" evidence="8">
    <location>
        <begin position="196"/>
        <end position="255"/>
    </location>
</feature>
<keyword evidence="6" id="KW-0472">Membrane</keyword>
<keyword evidence="5 9" id="KW-0732">Signal</keyword>
<organism evidence="11 12">
    <name type="scientific">Vibrio mediterranei</name>
    <dbReference type="NCBI Taxonomy" id="689"/>
    <lineage>
        <taxon>Bacteria</taxon>
        <taxon>Pseudomonadati</taxon>
        <taxon>Pseudomonadota</taxon>
        <taxon>Gammaproteobacteria</taxon>
        <taxon>Vibrionales</taxon>
        <taxon>Vibrionaceae</taxon>
        <taxon>Vibrio</taxon>
    </lineage>
</organism>
<comment type="subcellular location">
    <subcellularLocation>
        <location evidence="2">Cell outer membrane</location>
    </subcellularLocation>
    <subcellularLocation>
        <location evidence="1">Cell surface</location>
    </subcellularLocation>
</comment>
<evidence type="ECO:0000256" key="5">
    <source>
        <dbReference type="ARBA" id="ARBA00022729"/>
    </source>
</evidence>
<gene>
    <name evidence="11" type="ORF">ECB94_23215</name>
</gene>
<dbReference type="GO" id="GO:0009279">
    <property type="term" value="C:cell outer membrane"/>
    <property type="evidence" value="ECO:0007669"/>
    <property type="project" value="UniProtKB-SubCell"/>
</dbReference>
<dbReference type="SUPFAM" id="SSF54523">
    <property type="entry name" value="Pili subunits"/>
    <property type="match status" value="1"/>
</dbReference>
<evidence type="ECO:0000313" key="11">
    <source>
        <dbReference type="EMBL" id="AYV24179.1"/>
    </source>
</evidence>
<accession>A0A3G4VIZ9</accession>
<dbReference type="Gene3D" id="3.30.1300.30">
    <property type="entry name" value="GSPII I/J protein-like"/>
    <property type="match status" value="1"/>
</dbReference>
<name>A0A3G4VIZ9_9VIBR</name>
<feature type="chain" id="PRO_5017944208" description="Trimeric autotransporter adhesin YadA-like C-terminal membrane anchor domain-containing protein" evidence="9">
    <location>
        <begin position="22"/>
        <end position="401"/>
    </location>
</feature>
<evidence type="ECO:0000256" key="1">
    <source>
        <dbReference type="ARBA" id="ARBA00004241"/>
    </source>
</evidence>
<reference evidence="11 12" key="1">
    <citation type="submission" date="2018-11" db="EMBL/GenBank/DDBJ databases">
        <title>Complete Genome Sequence of Vbrio mediterranei 117-T6: a Potential Pathogen Bacteria Isolated from the Conchocelis of Pyropia.</title>
        <authorList>
            <person name="Liu Q."/>
        </authorList>
    </citation>
    <scope>NUCLEOTIDE SEQUENCE [LARGE SCALE GENOMIC DNA]</scope>
    <source>
        <strain evidence="11 12">117-T6</strain>
    </source>
</reference>
<dbReference type="Proteomes" id="UP000279760">
    <property type="component" value="Chromosome 2"/>
</dbReference>
<evidence type="ECO:0000259" key="10">
    <source>
        <dbReference type="Pfam" id="PF03895"/>
    </source>
</evidence>
<evidence type="ECO:0000256" key="3">
    <source>
        <dbReference type="ARBA" id="ARBA00022452"/>
    </source>
</evidence>
<dbReference type="InterPro" id="IPR005594">
    <property type="entry name" value="YadA_C"/>
</dbReference>
<keyword evidence="3" id="KW-1134">Transmembrane beta strand</keyword>
<keyword evidence="7" id="KW-0998">Cell outer membrane</keyword>